<dbReference type="EMBL" id="CP043884">
    <property type="protein sequence ID" value="QOI41700.1"/>
    <property type="molecule type" value="Genomic_DNA"/>
</dbReference>
<protein>
    <submittedName>
        <fullName evidence="1">Uncharacterized protein</fullName>
    </submittedName>
</protein>
<evidence type="ECO:0000313" key="2">
    <source>
        <dbReference type="EMBL" id="QOI41721.1"/>
    </source>
</evidence>
<name>A0AAP9W944_LEPIR</name>
<dbReference type="AlphaFoldDB" id="A0AAP9W944"/>
<gene>
    <name evidence="1" type="ORF">Lepto782_05050</name>
    <name evidence="2" type="ORF">Lepto782_05170</name>
</gene>
<sequence length="75" mass="8760">MFLIIFCPVVIFFSLFILRSVRSSSNYYKLFYKYFADTLVGDKYLCVVIKNGIDDLFLVTAYFTDKVKEGKVLYG</sequence>
<accession>A0AAP9W944</accession>
<evidence type="ECO:0000313" key="1">
    <source>
        <dbReference type="EMBL" id="QOI41700.1"/>
    </source>
</evidence>
<dbReference type="EMBL" id="CP043884">
    <property type="protein sequence ID" value="QOI41721.1"/>
    <property type="molecule type" value="Genomic_DNA"/>
</dbReference>
<dbReference type="Proteomes" id="UP000663124">
    <property type="component" value="Chromosome 1"/>
</dbReference>
<proteinExistence type="predicted"/>
<organism evidence="1 3">
    <name type="scientific">Leptospira interrogans serovar Canicola</name>
    <dbReference type="NCBI Taxonomy" id="211880"/>
    <lineage>
        <taxon>Bacteria</taxon>
        <taxon>Pseudomonadati</taxon>
        <taxon>Spirochaetota</taxon>
        <taxon>Spirochaetia</taxon>
        <taxon>Leptospirales</taxon>
        <taxon>Leptospiraceae</taxon>
        <taxon>Leptospira</taxon>
    </lineage>
</organism>
<reference evidence="1" key="1">
    <citation type="submission" date="2019-09" db="EMBL/GenBank/DDBJ databases">
        <title>Comparative Genomics of Leptospira interrogans Reveals Genome Plasticity - A Common Adaptive Strategy for Survival in Various Hosts.</title>
        <authorList>
            <person name="Ramli S.R."/>
            <person name="Bunk B."/>
            <person name="Goris M."/>
            <person name="Bhuju S."/>
            <person name="Jarek M."/>
            <person name="Sproer C."/>
            <person name="Mustakim S."/>
            <person name="Strommenger B."/>
            <person name="Pessler F."/>
        </authorList>
    </citation>
    <scope>NUCLEOTIDE SEQUENCE</scope>
    <source>
        <strain evidence="1">782</strain>
    </source>
</reference>
<evidence type="ECO:0000313" key="3">
    <source>
        <dbReference type="Proteomes" id="UP000663124"/>
    </source>
</evidence>